<feature type="transmembrane region" description="Helical" evidence="1">
    <location>
        <begin position="142"/>
        <end position="162"/>
    </location>
</feature>
<dbReference type="Proteomes" id="UP000003635">
    <property type="component" value="Unassembled WGS sequence"/>
</dbReference>
<dbReference type="HOGENOM" id="CLU_073530_0_0_5"/>
<keyword evidence="1" id="KW-0812">Transmembrane</keyword>
<name>Q2CE62_OCEGH</name>
<dbReference type="OrthoDB" id="5702018at2"/>
<feature type="transmembrane region" description="Helical" evidence="1">
    <location>
        <begin position="21"/>
        <end position="39"/>
    </location>
</feature>
<evidence type="ECO:0000313" key="3">
    <source>
        <dbReference type="EMBL" id="EAR50998.1"/>
    </source>
</evidence>
<keyword evidence="1" id="KW-1133">Transmembrane helix</keyword>
<comment type="caution">
    <text evidence="3">The sequence shown here is derived from an EMBL/GenBank/DDBJ whole genome shotgun (WGS) entry which is preliminary data.</text>
</comment>
<evidence type="ECO:0000256" key="1">
    <source>
        <dbReference type="SAM" id="Phobius"/>
    </source>
</evidence>
<sequence length="284" mass="29568">MSKTDLSWAVPVMRAGYAGRGLVYVVVAGFSLWAIWRGGQAEGTGTALQSLETTTGGGVVLVLIVLGLLAYMVWRLVDAFWDLEAYGTDGEGMVARTGMVVTGLIHGAIGVGAAAILFGSGSGGGGSSATTRWLEELMSQPGGRWAVGIAGLVTIGAGLYYLHKAWKETYRKELRASRFTTRWNGLLKAGVAAQGVVVLIVGGLILSAALSSNASEAGGLGSAFGWLYEQAYGRILVTLLCVGLLMFALFCFVNAAYRIVPKVAGDDIETLGHSLKAKARAAAS</sequence>
<feature type="transmembrane region" description="Helical" evidence="1">
    <location>
        <begin position="59"/>
        <end position="77"/>
    </location>
</feature>
<feature type="transmembrane region" description="Helical" evidence="1">
    <location>
        <begin position="98"/>
        <end position="122"/>
    </location>
</feature>
<feature type="transmembrane region" description="Helical" evidence="1">
    <location>
        <begin position="183"/>
        <end position="211"/>
    </location>
</feature>
<feature type="transmembrane region" description="Helical" evidence="1">
    <location>
        <begin position="231"/>
        <end position="253"/>
    </location>
</feature>
<dbReference type="STRING" id="314256.OG2516_03318"/>
<dbReference type="eggNOG" id="ENOG502Z854">
    <property type="taxonomic scope" value="Bacteria"/>
</dbReference>
<organism evidence="3 4">
    <name type="scientific">Oceanicola granulosus (strain ATCC BAA-861 / DSM 15982 / KCTC 12143 / HTCC2516)</name>
    <dbReference type="NCBI Taxonomy" id="314256"/>
    <lineage>
        <taxon>Bacteria</taxon>
        <taxon>Pseudomonadati</taxon>
        <taxon>Pseudomonadota</taxon>
        <taxon>Alphaproteobacteria</taxon>
        <taxon>Rhodobacterales</taxon>
        <taxon>Roseobacteraceae</taxon>
        <taxon>Oceanicola</taxon>
    </lineage>
</organism>
<dbReference type="EMBL" id="AAOT01000019">
    <property type="protein sequence ID" value="EAR50998.1"/>
    <property type="molecule type" value="Genomic_DNA"/>
</dbReference>
<feature type="domain" description="DUF1206" evidence="2">
    <location>
        <begin position="98"/>
        <end position="167"/>
    </location>
</feature>
<dbReference type="AlphaFoldDB" id="Q2CE62"/>
<evidence type="ECO:0000313" key="4">
    <source>
        <dbReference type="Proteomes" id="UP000003635"/>
    </source>
</evidence>
<reference evidence="3 4" key="1">
    <citation type="journal article" date="2010" name="J. Bacteriol.">
        <title>Genome sequences of Oceanicola granulosus HTCC2516(T) and Oceanicola batsensis HTCC2597(TDelta).</title>
        <authorList>
            <person name="Thrash J.C."/>
            <person name="Cho J.C."/>
            <person name="Vergin K.L."/>
            <person name="Giovannoni S.J."/>
        </authorList>
    </citation>
    <scope>NUCLEOTIDE SEQUENCE [LARGE SCALE GENOMIC DNA]</scope>
    <source>
        <strain evidence="4">ATCC BAA-861 / DSM 15982 / KCTC 12143 / HTCC2516</strain>
    </source>
</reference>
<evidence type="ECO:0000259" key="2">
    <source>
        <dbReference type="Pfam" id="PF06724"/>
    </source>
</evidence>
<accession>Q2CE62</accession>
<keyword evidence="1" id="KW-0472">Membrane</keyword>
<dbReference type="Pfam" id="PF06724">
    <property type="entry name" value="DUF1206"/>
    <property type="match status" value="3"/>
</dbReference>
<feature type="domain" description="DUF1206" evidence="2">
    <location>
        <begin position="15"/>
        <end position="82"/>
    </location>
</feature>
<keyword evidence="4" id="KW-1185">Reference proteome</keyword>
<dbReference type="InterPro" id="IPR009597">
    <property type="entry name" value="DUF1206"/>
</dbReference>
<dbReference type="RefSeq" id="WP_007254193.1">
    <property type="nucleotide sequence ID" value="NZ_CH724107.1"/>
</dbReference>
<protein>
    <recommendedName>
        <fullName evidence="2">DUF1206 domain-containing protein</fullName>
    </recommendedName>
</protein>
<proteinExistence type="predicted"/>
<gene>
    <name evidence="3" type="ORF">OG2516_03318</name>
</gene>
<feature type="domain" description="DUF1206" evidence="2">
    <location>
        <begin position="189"/>
        <end position="258"/>
    </location>
</feature>